<accession>A0AAD4Q287</accession>
<dbReference type="EMBL" id="JAJTJA010000004">
    <property type="protein sequence ID" value="KAH8700207.1"/>
    <property type="molecule type" value="Genomic_DNA"/>
</dbReference>
<evidence type="ECO:0000256" key="5">
    <source>
        <dbReference type="ARBA" id="ARBA00023136"/>
    </source>
</evidence>
<gene>
    <name evidence="7" type="ORF">BGW36DRAFT_291954</name>
</gene>
<comment type="caution">
    <text evidence="7">The sequence shown here is derived from an EMBL/GenBank/DDBJ whole genome shotgun (WGS) entry which is preliminary data.</text>
</comment>
<comment type="subcellular location">
    <subcellularLocation>
        <location evidence="1">Membrane</location>
        <topology evidence="1">Multi-pass membrane protein</topology>
    </subcellularLocation>
</comment>
<keyword evidence="8" id="KW-1185">Reference proteome</keyword>
<keyword evidence="5 6" id="KW-0472">Membrane</keyword>
<dbReference type="InterPro" id="IPR051633">
    <property type="entry name" value="AceTr"/>
</dbReference>
<keyword evidence="3 6" id="KW-0812">Transmembrane</keyword>
<dbReference type="AlphaFoldDB" id="A0AAD4Q287"/>
<evidence type="ECO:0000256" key="4">
    <source>
        <dbReference type="ARBA" id="ARBA00022989"/>
    </source>
</evidence>
<dbReference type="PANTHER" id="PTHR31123">
    <property type="entry name" value="ACCUMULATION OF DYADS PROTEIN 2-RELATED"/>
    <property type="match status" value="1"/>
</dbReference>
<organism evidence="7 8">
    <name type="scientific">Talaromyces proteolyticus</name>
    <dbReference type="NCBI Taxonomy" id="1131652"/>
    <lineage>
        <taxon>Eukaryota</taxon>
        <taxon>Fungi</taxon>
        <taxon>Dikarya</taxon>
        <taxon>Ascomycota</taxon>
        <taxon>Pezizomycotina</taxon>
        <taxon>Eurotiomycetes</taxon>
        <taxon>Eurotiomycetidae</taxon>
        <taxon>Eurotiales</taxon>
        <taxon>Trichocomaceae</taxon>
        <taxon>Talaromyces</taxon>
        <taxon>Talaromyces sect. Bacilispori</taxon>
    </lineage>
</organism>
<dbReference type="RefSeq" id="XP_046073913.1">
    <property type="nucleotide sequence ID" value="XM_046210881.1"/>
</dbReference>
<evidence type="ECO:0000313" key="8">
    <source>
        <dbReference type="Proteomes" id="UP001201262"/>
    </source>
</evidence>
<feature type="transmembrane region" description="Helical" evidence="6">
    <location>
        <begin position="174"/>
        <end position="193"/>
    </location>
</feature>
<dbReference type="GO" id="GO:0005886">
    <property type="term" value="C:plasma membrane"/>
    <property type="evidence" value="ECO:0007669"/>
    <property type="project" value="TreeGrafter"/>
</dbReference>
<sequence length="294" mass="31778">MRDEFLIKDESSRLENTITRDESKGAGMHGLTSVPSIALPPEIFEKLYLSPQNKVKGELRRTFGNPTPLQALTNHRGLVGFCIALTPLSCDLMGWRGSGGGGAADVGAYYWFGGLLQILACVLEFFIGNTFTFVVFGSFGAFFLSFATTLVPFYNAAGAYTTAQMDGADSPQYHASFGFFPLFMGLLCVFYLICALRTNIIFVIIFLALVISLGLLTAVHWQAAIGSALLAARLQKAAGAAAFVTTILGWYLLLSQLLASVDFAFQLPVGDLSTLFRGRSEKAQAGNYQEGNQV</sequence>
<dbReference type="GO" id="GO:0015123">
    <property type="term" value="F:acetate transmembrane transporter activity"/>
    <property type="evidence" value="ECO:0007669"/>
    <property type="project" value="TreeGrafter"/>
</dbReference>
<name>A0AAD4Q287_9EURO</name>
<dbReference type="Proteomes" id="UP001201262">
    <property type="component" value="Unassembled WGS sequence"/>
</dbReference>
<protein>
    <submittedName>
        <fullName evidence="7">Gpr1-like plasma membrane protein</fullName>
    </submittedName>
</protein>
<feature type="transmembrane region" description="Helical" evidence="6">
    <location>
        <begin position="237"/>
        <end position="254"/>
    </location>
</feature>
<feature type="transmembrane region" description="Helical" evidence="6">
    <location>
        <begin position="108"/>
        <end position="126"/>
    </location>
</feature>
<proteinExistence type="inferred from homology"/>
<dbReference type="PANTHER" id="PTHR31123:SF4">
    <property type="entry name" value="PROTEIN ALCS"/>
    <property type="match status" value="1"/>
</dbReference>
<reference evidence="7" key="1">
    <citation type="submission" date="2021-12" db="EMBL/GenBank/DDBJ databases">
        <title>Convergent genome expansion in fungi linked to evolution of root-endophyte symbiosis.</title>
        <authorList>
            <consortium name="DOE Joint Genome Institute"/>
            <person name="Ke Y.-H."/>
            <person name="Bonito G."/>
            <person name="Liao H.-L."/>
            <person name="Looney B."/>
            <person name="Rojas-Flechas A."/>
            <person name="Nash J."/>
            <person name="Hameed K."/>
            <person name="Schadt C."/>
            <person name="Martin F."/>
            <person name="Crous P.W."/>
            <person name="Miettinen O."/>
            <person name="Magnuson J.K."/>
            <person name="Labbe J."/>
            <person name="Jacobson D."/>
            <person name="Doktycz M.J."/>
            <person name="Veneault-Fourrey C."/>
            <person name="Kuo A."/>
            <person name="Mondo S."/>
            <person name="Calhoun S."/>
            <person name="Riley R."/>
            <person name="Ohm R."/>
            <person name="LaButti K."/>
            <person name="Andreopoulos B."/>
            <person name="Pangilinan J."/>
            <person name="Nolan M."/>
            <person name="Tritt A."/>
            <person name="Clum A."/>
            <person name="Lipzen A."/>
            <person name="Daum C."/>
            <person name="Barry K."/>
            <person name="Grigoriev I.V."/>
            <person name="Vilgalys R."/>
        </authorList>
    </citation>
    <scope>NUCLEOTIDE SEQUENCE</scope>
    <source>
        <strain evidence="7">PMI_201</strain>
    </source>
</reference>
<dbReference type="Pfam" id="PF01184">
    <property type="entry name" value="Gpr1_Fun34_YaaH"/>
    <property type="match status" value="1"/>
</dbReference>
<evidence type="ECO:0000256" key="6">
    <source>
        <dbReference type="SAM" id="Phobius"/>
    </source>
</evidence>
<feature type="transmembrane region" description="Helical" evidence="6">
    <location>
        <begin position="78"/>
        <end position="96"/>
    </location>
</feature>
<evidence type="ECO:0000256" key="1">
    <source>
        <dbReference type="ARBA" id="ARBA00004141"/>
    </source>
</evidence>
<evidence type="ECO:0000256" key="2">
    <source>
        <dbReference type="ARBA" id="ARBA00005587"/>
    </source>
</evidence>
<evidence type="ECO:0000256" key="3">
    <source>
        <dbReference type="ARBA" id="ARBA00022692"/>
    </source>
</evidence>
<keyword evidence="4 6" id="KW-1133">Transmembrane helix</keyword>
<feature type="transmembrane region" description="Helical" evidence="6">
    <location>
        <begin position="200"/>
        <end position="225"/>
    </location>
</feature>
<feature type="transmembrane region" description="Helical" evidence="6">
    <location>
        <begin position="133"/>
        <end position="154"/>
    </location>
</feature>
<comment type="similarity">
    <text evidence="2">Belongs to the acetate uptake transporter (AceTr) (TC 2.A.96) family.</text>
</comment>
<evidence type="ECO:0000313" key="7">
    <source>
        <dbReference type="EMBL" id="KAH8700207.1"/>
    </source>
</evidence>
<dbReference type="GeneID" id="70241168"/>
<dbReference type="InterPro" id="IPR000791">
    <property type="entry name" value="Gpr1/Fun34/SatP-like"/>
</dbReference>